<dbReference type="AlphaFoldDB" id="A0A243Q393"/>
<gene>
    <name evidence="1" type="ORF">CA982_25070</name>
</gene>
<evidence type="ECO:0000313" key="1">
    <source>
        <dbReference type="EMBL" id="OUC75740.1"/>
    </source>
</evidence>
<proteinExistence type="predicted"/>
<evidence type="ECO:0000313" key="2">
    <source>
        <dbReference type="Proteomes" id="UP000194632"/>
    </source>
</evidence>
<organism evidence="1 2">
    <name type="scientific">Gordonia lacunae</name>
    <dbReference type="NCBI Taxonomy" id="417102"/>
    <lineage>
        <taxon>Bacteria</taxon>
        <taxon>Bacillati</taxon>
        <taxon>Actinomycetota</taxon>
        <taxon>Actinomycetes</taxon>
        <taxon>Mycobacteriales</taxon>
        <taxon>Gordoniaceae</taxon>
        <taxon>Gordonia</taxon>
    </lineage>
</organism>
<name>A0A243Q393_9ACTN</name>
<accession>A0A243Q393</accession>
<dbReference type="EMBL" id="NGFO01000053">
    <property type="protein sequence ID" value="OUC75740.1"/>
    <property type="molecule type" value="Genomic_DNA"/>
</dbReference>
<comment type="caution">
    <text evidence="1">The sequence shown here is derived from an EMBL/GenBank/DDBJ whole genome shotgun (WGS) entry which is preliminary data.</text>
</comment>
<protein>
    <submittedName>
        <fullName evidence="1">Uncharacterized protein</fullName>
    </submittedName>
</protein>
<dbReference type="RefSeq" id="WP_086537826.1">
    <property type="nucleotide sequence ID" value="NZ_NGFO01000053.1"/>
</dbReference>
<sequence>MFRDVGPELTDAERNRAIRTAGILARQTQQTLTLTTRKQYRRYRADAGECFMCWDQWHVHYRKAYVGPPLSLGGGGPTRTSGAGNTY</sequence>
<dbReference type="Proteomes" id="UP000194632">
    <property type="component" value="Unassembled WGS sequence"/>
</dbReference>
<keyword evidence="2" id="KW-1185">Reference proteome</keyword>
<reference evidence="1 2" key="1">
    <citation type="submission" date="2017-05" db="EMBL/GenBank/DDBJ databases">
        <title>Biotechnological potential of actinobacteria isolated from South African environments.</title>
        <authorList>
            <person name="Le Roes-Hill M."/>
            <person name="Prins A."/>
            <person name="Durrell K.A."/>
        </authorList>
    </citation>
    <scope>NUCLEOTIDE SEQUENCE [LARGE SCALE GENOMIC DNA]</scope>
    <source>
        <strain evidence="1">BS2</strain>
    </source>
</reference>